<protein>
    <submittedName>
        <fullName evidence="2">Putative KtzH</fullName>
    </submittedName>
</protein>
<gene>
    <name evidence="2" type="ORF">STVIR_8783</name>
</gene>
<comment type="caution">
    <text evidence="2">The sequence shown here is derived from an EMBL/GenBank/DDBJ whole genome shotgun (WGS) entry which is preliminary data.</text>
</comment>
<organism evidence="2 3">
    <name type="scientific">Streptomyces viridochromogenes Tue57</name>
    <dbReference type="NCBI Taxonomy" id="1160705"/>
    <lineage>
        <taxon>Bacteria</taxon>
        <taxon>Bacillati</taxon>
        <taxon>Actinomycetota</taxon>
        <taxon>Actinomycetes</taxon>
        <taxon>Kitasatosporales</taxon>
        <taxon>Streptomycetaceae</taxon>
        <taxon>Streptomyces</taxon>
    </lineage>
</organism>
<name>L8P4P3_STRVR</name>
<feature type="compositionally biased region" description="Basic and acidic residues" evidence="1">
    <location>
        <begin position="52"/>
        <end position="64"/>
    </location>
</feature>
<dbReference type="PATRIC" id="fig|1160705.3.peg.8678"/>
<evidence type="ECO:0000313" key="3">
    <source>
        <dbReference type="Proteomes" id="UP000011205"/>
    </source>
</evidence>
<dbReference type="AntiFam" id="ANF00178">
    <property type="entry name" value="Shadow ORF (opposite dhbF)"/>
</dbReference>
<accession>L8P4P3</accession>
<sequence>MRQRLKAPPPHPRQYVTERRITTQVRTHHQRVDEAAHEIVQTLIRTTRHRRTDRDIRTRTEPRQQHRKRRLQHHEHRHTLSPRQLHQPGVHLGRHLKRHAVAAVGGDGGAGAVEGERQFLRRTGQGPAPVFDLTGDDAVRVVLFTQQLPLPQRVVGVLHAQRRPVRRPTRTPCGIGGGEVACQWCQRPAVAGDVVGHQHQAVLVRAGVQEPCLEGHVVREVEGVPGPLPYRLRDLVGSGADEVDGLQLPLQLSDRYDVLVRLTVRCGEDGAQRLMPAEYVTQCGGEGVVVEASGELEHAGCVVGGALAFELAQEPQPALREGQRYPLRAYVGGREGGTARGAVLVGGEVGGDAGRGRGGEQRPDLHFGAEQHADAGDQADGEERMPAEGEEVVVHADRVRTEHLGEGGAQDLFAGVCGSPAGPAGAGGLVRGGQRLAVQLAVDGERKGFEQHQRGGHHVAGEPLLEVCAHIADELVGGVATGPVRPRTRGPRGFGPAVDDRVRADGVDHLQSGSGDVRGGVVPDLEAAVAQHGDDVGEPAVDVVHLGDDLADEGPVLLLDAAQDLQFALLRVDLQQVDRRDAVLADEVGEAAQFHLDLFAA</sequence>
<dbReference type="Proteomes" id="UP000011205">
    <property type="component" value="Unassembled WGS sequence"/>
</dbReference>
<dbReference type="EMBL" id="AMLP01000287">
    <property type="protein sequence ID" value="ELS50257.1"/>
    <property type="molecule type" value="Genomic_DNA"/>
</dbReference>
<proteinExistence type="predicted"/>
<evidence type="ECO:0000313" key="2">
    <source>
        <dbReference type="EMBL" id="ELS50257.1"/>
    </source>
</evidence>
<evidence type="ECO:0000256" key="1">
    <source>
        <dbReference type="SAM" id="MobiDB-lite"/>
    </source>
</evidence>
<feature type="compositionally biased region" description="Basic residues" evidence="1">
    <location>
        <begin position="65"/>
        <end position="80"/>
    </location>
</feature>
<reference evidence="2 3" key="1">
    <citation type="journal article" date="2013" name="Genome Announc.">
        <title>Draft Genome Sequence of Streptomyces viridochromogenes Strain Tu57, Producer of Avilamycin.</title>
        <authorList>
            <person name="Gruning B.A."/>
            <person name="Erxleben A."/>
            <person name="Hahnlein A."/>
            <person name="Gunther S."/>
        </authorList>
    </citation>
    <scope>NUCLEOTIDE SEQUENCE [LARGE SCALE GENOMIC DNA]</scope>
    <source>
        <strain evidence="2 3">Tue57</strain>
    </source>
</reference>
<dbReference type="AlphaFoldDB" id="L8P4P3"/>
<feature type="region of interest" description="Disordered" evidence="1">
    <location>
        <begin position="48"/>
        <end position="81"/>
    </location>
</feature>